<dbReference type="PANTHER" id="PTHR21071:SF4">
    <property type="entry name" value="UDP-N-ACETYLENOLPYRUVOYLGLUCOSAMINE REDUCTASE"/>
    <property type="match status" value="1"/>
</dbReference>
<dbReference type="InterPro" id="IPR006094">
    <property type="entry name" value="Oxid_FAD_bind_N"/>
</dbReference>
<dbReference type="SUPFAM" id="SSF56194">
    <property type="entry name" value="Uridine diphospho-N-Acetylenolpyruvylglucosamine reductase, MurB, C-terminal domain"/>
    <property type="match status" value="1"/>
</dbReference>
<feature type="active site" description="Proton donor" evidence="16">
    <location>
        <position position="241"/>
    </location>
</feature>
<dbReference type="Gene3D" id="3.30.465.10">
    <property type="match status" value="1"/>
</dbReference>
<dbReference type="GO" id="GO:0051301">
    <property type="term" value="P:cell division"/>
    <property type="evidence" value="ECO:0007669"/>
    <property type="project" value="UniProtKB-KW"/>
</dbReference>
<evidence type="ECO:0000256" key="2">
    <source>
        <dbReference type="ARBA" id="ARBA00003921"/>
    </source>
</evidence>
<dbReference type="GO" id="GO:0071555">
    <property type="term" value="P:cell wall organization"/>
    <property type="evidence" value="ECO:0007669"/>
    <property type="project" value="UniProtKB-KW"/>
</dbReference>
<keyword evidence="9 16" id="KW-0521">NADP</keyword>
<keyword evidence="8 16" id="KW-0274">FAD</keyword>
<comment type="caution">
    <text evidence="16">Lacks conserved residue(s) required for the propagation of feature annotation.</text>
</comment>
<comment type="cofactor">
    <cofactor evidence="1 16">
        <name>FAD</name>
        <dbReference type="ChEBI" id="CHEBI:57692"/>
    </cofactor>
</comment>
<protein>
    <recommendedName>
        <fullName evidence="16">UDP-N-acetylenolpyruvoylglucosamine reductase</fullName>
        <ecNumber evidence="16">1.3.1.98</ecNumber>
    </recommendedName>
    <alternativeName>
        <fullName evidence="16">UDP-N-acetylmuramate dehydrogenase</fullName>
    </alternativeName>
</protein>
<dbReference type="SUPFAM" id="SSF56176">
    <property type="entry name" value="FAD-binding/transporter-associated domain-like"/>
    <property type="match status" value="1"/>
</dbReference>
<accession>A0A1F5H347</accession>
<evidence type="ECO:0000256" key="1">
    <source>
        <dbReference type="ARBA" id="ARBA00001974"/>
    </source>
</evidence>
<dbReference type="InterPro" id="IPR016166">
    <property type="entry name" value="FAD-bd_PCMH"/>
</dbReference>
<proteinExistence type="inferred from homology"/>
<dbReference type="GO" id="GO:0008360">
    <property type="term" value="P:regulation of cell shape"/>
    <property type="evidence" value="ECO:0007669"/>
    <property type="project" value="UniProtKB-KW"/>
</dbReference>
<evidence type="ECO:0000256" key="13">
    <source>
        <dbReference type="ARBA" id="ARBA00023306"/>
    </source>
</evidence>
<feature type="active site" evidence="16">
    <location>
        <position position="323"/>
    </location>
</feature>
<evidence type="ECO:0000256" key="4">
    <source>
        <dbReference type="ARBA" id="ARBA00004752"/>
    </source>
</evidence>
<evidence type="ECO:0000313" key="19">
    <source>
        <dbReference type="Proteomes" id="UP000177039"/>
    </source>
</evidence>
<keyword evidence="10 16" id="KW-0133">Cell shape</keyword>
<dbReference type="PANTHER" id="PTHR21071">
    <property type="entry name" value="UDP-N-ACETYLENOLPYRUVOYLGLUCOSAMINE REDUCTASE"/>
    <property type="match status" value="1"/>
</dbReference>
<comment type="pathway">
    <text evidence="4 16">Cell wall biogenesis; peptidoglycan biosynthesis.</text>
</comment>
<evidence type="ECO:0000256" key="3">
    <source>
        <dbReference type="ARBA" id="ARBA00004496"/>
    </source>
</evidence>
<dbReference type="PROSITE" id="PS51387">
    <property type="entry name" value="FAD_PCMH"/>
    <property type="match status" value="1"/>
</dbReference>
<evidence type="ECO:0000256" key="7">
    <source>
        <dbReference type="ARBA" id="ARBA00022630"/>
    </source>
</evidence>
<name>A0A1F5H347_9BACT</name>
<dbReference type="HAMAP" id="MF_00037">
    <property type="entry name" value="MurB"/>
    <property type="match status" value="1"/>
</dbReference>
<gene>
    <name evidence="16" type="primary">murB</name>
    <name evidence="18" type="ORF">A3B54_05355</name>
</gene>
<dbReference type="Pfam" id="PF02873">
    <property type="entry name" value="MurB_C"/>
    <property type="match status" value="1"/>
</dbReference>
<evidence type="ECO:0000313" key="18">
    <source>
        <dbReference type="EMBL" id="OGD98580.1"/>
    </source>
</evidence>
<dbReference type="InterPro" id="IPR011601">
    <property type="entry name" value="MurB_C"/>
</dbReference>
<comment type="subcellular location">
    <subcellularLocation>
        <location evidence="3 16">Cytoplasm</location>
    </subcellularLocation>
</comment>
<dbReference type="Proteomes" id="UP000177039">
    <property type="component" value="Unassembled WGS sequence"/>
</dbReference>
<dbReference type="AlphaFoldDB" id="A0A1F5H347"/>
<evidence type="ECO:0000256" key="8">
    <source>
        <dbReference type="ARBA" id="ARBA00022827"/>
    </source>
</evidence>
<dbReference type="InterPro" id="IPR036635">
    <property type="entry name" value="MurB_C_sf"/>
</dbReference>
<evidence type="ECO:0000256" key="15">
    <source>
        <dbReference type="ARBA" id="ARBA00048914"/>
    </source>
</evidence>
<dbReference type="InterPro" id="IPR003170">
    <property type="entry name" value="MurB"/>
</dbReference>
<evidence type="ECO:0000256" key="6">
    <source>
        <dbReference type="ARBA" id="ARBA00022618"/>
    </source>
</evidence>
<dbReference type="UniPathway" id="UPA00219"/>
<evidence type="ECO:0000256" key="12">
    <source>
        <dbReference type="ARBA" id="ARBA00023002"/>
    </source>
</evidence>
<evidence type="ECO:0000256" key="10">
    <source>
        <dbReference type="ARBA" id="ARBA00022960"/>
    </source>
</evidence>
<reference evidence="18 19" key="1">
    <citation type="journal article" date="2016" name="Nat. Commun.">
        <title>Thousands of microbial genomes shed light on interconnected biogeochemical processes in an aquifer system.</title>
        <authorList>
            <person name="Anantharaman K."/>
            <person name="Brown C.T."/>
            <person name="Hug L.A."/>
            <person name="Sharon I."/>
            <person name="Castelle C.J."/>
            <person name="Probst A.J."/>
            <person name="Thomas B.C."/>
            <person name="Singh A."/>
            <person name="Wilkins M.J."/>
            <person name="Karaoz U."/>
            <person name="Brodie E.L."/>
            <person name="Williams K.H."/>
            <person name="Hubbard S.S."/>
            <person name="Banfield J.F."/>
        </authorList>
    </citation>
    <scope>NUCLEOTIDE SEQUENCE [LARGE SCALE GENOMIC DNA]</scope>
</reference>
<comment type="similarity">
    <text evidence="16">Belongs to the MurB family.</text>
</comment>
<dbReference type="Pfam" id="PF01565">
    <property type="entry name" value="FAD_binding_4"/>
    <property type="match status" value="1"/>
</dbReference>
<comment type="caution">
    <text evidence="18">The sequence shown here is derived from an EMBL/GenBank/DDBJ whole genome shotgun (WGS) entry which is preliminary data.</text>
</comment>
<keyword evidence="6 16" id="KW-0132">Cell division</keyword>
<organism evidence="18 19">
    <name type="scientific">Candidatus Curtissbacteria bacterium RIFCSPLOWO2_01_FULL_42_50</name>
    <dbReference type="NCBI Taxonomy" id="1797730"/>
    <lineage>
        <taxon>Bacteria</taxon>
        <taxon>Candidatus Curtissiibacteriota</taxon>
    </lineage>
</organism>
<dbReference type="Gene3D" id="3.90.78.10">
    <property type="entry name" value="UDP-N-acetylenolpyruvoylglucosamine reductase, C-terminal domain"/>
    <property type="match status" value="1"/>
</dbReference>
<keyword evidence="13 16" id="KW-0131">Cell cycle</keyword>
<keyword evidence="14 16" id="KW-0961">Cell wall biogenesis/degradation</keyword>
<dbReference type="GO" id="GO:0008762">
    <property type="term" value="F:UDP-N-acetylmuramate dehydrogenase activity"/>
    <property type="evidence" value="ECO:0007669"/>
    <property type="project" value="UniProtKB-UniRule"/>
</dbReference>
<comment type="catalytic activity">
    <reaction evidence="15 16">
        <text>UDP-N-acetyl-alpha-D-muramate + NADP(+) = UDP-N-acetyl-3-O-(1-carboxyvinyl)-alpha-D-glucosamine + NADPH + H(+)</text>
        <dbReference type="Rhea" id="RHEA:12248"/>
        <dbReference type="ChEBI" id="CHEBI:15378"/>
        <dbReference type="ChEBI" id="CHEBI:57783"/>
        <dbReference type="ChEBI" id="CHEBI:58349"/>
        <dbReference type="ChEBI" id="CHEBI:68483"/>
        <dbReference type="ChEBI" id="CHEBI:70757"/>
        <dbReference type="EC" id="1.3.1.98"/>
    </reaction>
</comment>
<keyword evidence="7 16" id="KW-0285">Flavoprotein</keyword>
<evidence type="ECO:0000256" key="11">
    <source>
        <dbReference type="ARBA" id="ARBA00022984"/>
    </source>
</evidence>
<keyword evidence="12 16" id="KW-0560">Oxidoreductase</keyword>
<evidence type="ECO:0000256" key="5">
    <source>
        <dbReference type="ARBA" id="ARBA00022490"/>
    </source>
</evidence>
<dbReference type="Gene3D" id="3.30.43.10">
    <property type="entry name" value="Uridine Diphospho-n-acetylenolpyruvylglucosamine Reductase, domain 2"/>
    <property type="match status" value="1"/>
</dbReference>
<dbReference type="EMBL" id="MFBT01000034">
    <property type="protein sequence ID" value="OGD98580.1"/>
    <property type="molecule type" value="Genomic_DNA"/>
</dbReference>
<dbReference type="GO" id="GO:0009252">
    <property type="term" value="P:peptidoglycan biosynthetic process"/>
    <property type="evidence" value="ECO:0007669"/>
    <property type="project" value="UniProtKB-UniRule"/>
</dbReference>
<evidence type="ECO:0000256" key="9">
    <source>
        <dbReference type="ARBA" id="ARBA00022857"/>
    </source>
</evidence>
<evidence type="ECO:0000256" key="16">
    <source>
        <dbReference type="HAMAP-Rule" id="MF_00037"/>
    </source>
</evidence>
<dbReference type="InterPro" id="IPR016169">
    <property type="entry name" value="FAD-bd_PCMH_sub2"/>
</dbReference>
<dbReference type="NCBIfam" id="TIGR00179">
    <property type="entry name" value="murB"/>
    <property type="match status" value="1"/>
</dbReference>
<dbReference type="GO" id="GO:0005829">
    <property type="term" value="C:cytosol"/>
    <property type="evidence" value="ECO:0007669"/>
    <property type="project" value="TreeGrafter"/>
</dbReference>
<comment type="function">
    <text evidence="2 16">Cell wall formation.</text>
</comment>
<evidence type="ECO:0000256" key="14">
    <source>
        <dbReference type="ARBA" id="ARBA00023316"/>
    </source>
</evidence>
<dbReference type="InterPro" id="IPR036318">
    <property type="entry name" value="FAD-bd_PCMH-like_sf"/>
</dbReference>
<keyword evidence="5 16" id="KW-0963">Cytoplasm</keyword>
<dbReference type="GO" id="GO:0071949">
    <property type="term" value="F:FAD binding"/>
    <property type="evidence" value="ECO:0007669"/>
    <property type="project" value="InterPro"/>
</dbReference>
<dbReference type="InterPro" id="IPR016167">
    <property type="entry name" value="FAD-bd_PCMH_sub1"/>
</dbReference>
<sequence length="335" mass="36744">MGNLEEIKTILGPLRVYENEPLSRHTYFKIGGPARLFFEAKTVDDLKLAVETAYRYQIPFVVLGGGANVLVSDRGFEGLVIKNKATGIKLIGLKGTIGKTGKGIKNALVWTASGTPMNQLARFTIDQTLEGLEFLLSVPGTIGGGLKINAHFNVEKHEFIGNRLMSAALFDLKTGTTKSVNHDYFDFSYDHSKIQETDEIVLEAIFKLDKAKDQGDLWQKAMDGIKRRNEEQPVGSACSGCIFRNISRKDAMRLVTPNLTTSTGYIIESLGLKGTKIGGAAISSTHTNFIINTAGATAGDVLKLINLIKTKAKEKYNLDLKEEIFYVGDFDEISN</sequence>
<keyword evidence="11 16" id="KW-0573">Peptidoglycan synthesis</keyword>
<dbReference type="EC" id="1.3.1.98" evidence="16"/>
<evidence type="ECO:0000259" key="17">
    <source>
        <dbReference type="PROSITE" id="PS51387"/>
    </source>
</evidence>
<feature type="domain" description="FAD-binding PCMH-type" evidence="17">
    <location>
        <begin position="29"/>
        <end position="211"/>
    </location>
</feature>